<evidence type="ECO:0000256" key="5">
    <source>
        <dbReference type="ARBA" id="ARBA00023136"/>
    </source>
</evidence>
<feature type="domain" description="TMC" evidence="8">
    <location>
        <begin position="610"/>
        <end position="716"/>
    </location>
</feature>
<comment type="similarity">
    <text evidence="2 6">Belongs to the TMC family.</text>
</comment>
<dbReference type="InterPro" id="IPR038900">
    <property type="entry name" value="TMC"/>
</dbReference>
<organism evidence="9 10">
    <name type="scientific">Leptobrachium leishanense</name>
    <name type="common">Leishan spiny toad</name>
    <dbReference type="NCBI Taxonomy" id="445787"/>
    <lineage>
        <taxon>Eukaryota</taxon>
        <taxon>Metazoa</taxon>
        <taxon>Chordata</taxon>
        <taxon>Craniata</taxon>
        <taxon>Vertebrata</taxon>
        <taxon>Euteleostomi</taxon>
        <taxon>Amphibia</taxon>
        <taxon>Batrachia</taxon>
        <taxon>Anura</taxon>
        <taxon>Pelobatoidea</taxon>
        <taxon>Megophryidae</taxon>
        <taxon>Leptobrachium</taxon>
    </lineage>
</organism>
<feature type="transmembrane region" description="Helical" evidence="6">
    <location>
        <begin position="620"/>
        <end position="639"/>
    </location>
</feature>
<evidence type="ECO:0000256" key="1">
    <source>
        <dbReference type="ARBA" id="ARBA00004141"/>
    </source>
</evidence>
<dbReference type="PANTHER" id="PTHR23302:SF5">
    <property type="entry name" value="TRANSMEMBRANE CHANNEL-LIKE PROTEIN 5"/>
    <property type="match status" value="1"/>
</dbReference>
<feature type="transmembrane region" description="Helical" evidence="6">
    <location>
        <begin position="685"/>
        <end position="701"/>
    </location>
</feature>
<dbReference type="GO" id="GO:0005886">
    <property type="term" value="C:plasma membrane"/>
    <property type="evidence" value="ECO:0007669"/>
    <property type="project" value="InterPro"/>
</dbReference>
<feature type="transmembrane region" description="Helical" evidence="6">
    <location>
        <begin position="578"/>
        <end position="600"/>
    </location>
</feature>
<reference evidence="9" key="2">
    <citation type="submission" date="2025-09" db="UniProtKB">
        <authorList>
            <consortium name="Ensembl"/>
        </authorList>
    </citation>
    <scope>IDENTIFICATION</scope>
</reference>
<feature type="transmembrane region" description="Helical" evidence="6">
    <location>
        <begin position="543"/>
        <end position="566"/>
    </location>
</feature>
<sequence length="1029" mass="117948">MGDILAQGSPCNETLHAISLPIHWISNMSDSRDQLLFGKYYILLQDEAANTEPVNSPVQDPAKRSVNMSFNYNEGFVNSGYHDSETLELDRGQHGRPSYRQNSSFHHNSSGPPDGGYAGYLEDPSERRGGQRLMPINPVYQEFDYNQPIPRYQEPMNSNYESRINPVFESDMESPYIDQRNEKSPYMDSDLSEGDKNIRRRSKRQSALPMQILNTSNVAGAIPTEERHLQAENEKLIGKLSEMSEQDIGMEIQKLQISLNEKRGLRNKVIKVKARSSKGVSQTDCCSGCMYSMKKSYRGWRQFNSDFFTAFKLWHSTLKVIEGKFGTSILSYFIFLRWLLGFNIFSFLINFSFITIPQFFDLSPNNLSFSGLEIITGAGYFEETVLYYGYYSNSTIRKEAHLAPYNMQLAYIFTIGLYLGTCFFILLYSMGKSFRDNFINPSSFTGNAAKLLCSWDFSITNEKAVKLKKKYLSTQIKETMSEKLMEKLKLTMKQRVSRFCIHVLAWFLSCGIAAGCCAGVYYLCTNIDTQFSITEPLRKQAATLVVPVVVAFINLFVPLIYSLFGLVEKYKYPRHHTYVVIIRNVLLKISIIGILCYYWLHAVAESNRECWENYVGQDIYRLVVIDFIFVLLGSFFGEFIRRIIGTRCLKKWGKPEFDIARNVLDLIYAQTLAWIGIFFSPLLPIIQMIKLFIIFYLKRVSLMMNCTPPRRAWRASQMTTVFIFLLFFPSFAGVLCLIGVTVWRRQPSKLCGPFQELTTPYDSITNWVATIHVFNDAKWVVWIYNNLIQSVLFFYILTLIVLIISYLYLQIVRGRKTMVKHLLMQIGNEGNDKAFLLRELQKSHNSFTAPVIVPYEKLPAQASASQGTHDMNVINEMHSRLPSSGITGSTDARALAMMARHEAEREEQPPVNYGRHLRVNEENSDAADMVMRSRMEAESDSKQAHSSRPNSGVVAMRIVSDRGTPVVSRFWRGFCENLGIELLLLLLLFFIYKAPAYSAALYNRHSIDGLQYIEQHLTNSTRGDEALFP</sequence>
<evidence type="ECO:0000256" key="7">
    <source>
        <dbReference type="SAM" id="MobiDB-lite"/>
    </source>
</evidence>
<feature type="transmembrane region" description="Helical" evidence="6">
    <location>
        <begin position="787"/>
        <end position="809"/>
    </location>
</feature>
<evidence type="ECO:0000313" key="10">
    <source>
        <dbReference type="Proteomes" id="UP000694569"/>
    </source>
</evidence>
<evidence type="ECO:0000256" key="2">
    <source>
        <dbReference type="ARBA" id="ARBA00006510"/>
    </source>
</evidence>
<reference evidence="9" key="1">
    <citation type="submission" date="2025-08" db="UniProtKB">
        <authorList>
            <consortium name="Ensembl"/>
        </authorList>
    </citation>
    <scope>IDENTIFICATION</scope>
</reference>
<accession>A0A8C5QHI0</accession>
<comment type="subcellular location">
    <subcellularLocation>
        <location evidence="1 6">Membrane</location>
        <topology evidence="1 6">Multi-pass membrane protein</topology>
    </subcellularLocation>
</comment>
<evidence type="ECO:0000256" key="4">
    <source>
        <dbReference type="ARBA" id="ARBA00022989"/>
    </source>
</evidence>
<keyword evidence="3 6" id="KW-0812">Transmembrane</keyword>
<feature type="transmembrane region" description="Helical" evidence="6">
    <location>
        <begin position="409"/>
        <end position="428"/>
    </location>
</feature>
<name>A0A8C5QHI0_9ANUR</name>
<protein>
    <recommendedName>
        <fullName evidence="6">Transmembrane channel-like protein</fullName>
    </recommendedName>
</protein>
<feature type="transmembrane region" description="Helical" evidence="6">
    <location>
        <begin position="978"/>
        <end position="995"/>
    </location>
</feature>
<keyword evidence="5 6" id="KW-0472">Membrane</keyword>
<dbReference type="Pfam" id="PF07810">
    <property type="entry name" value="TMC"/>
    <property type="match status" value="1"/>
</dbReference>
<dbReference type="OrthoDB" id="1936208at2759"/>
<keyword evidence="10" id="KW-1185">Reference proteome</keyword>
<dbReference type="PANTHER" id="PTHR23302">
    <property type="entry name" value="TRANSMEMBRANE CHANNEL-RELATED"/>
    <property type="match status" value="1"/>
</dbReference>
<evidence type="ECO:0000259" key="8">
    <source>
        <dbReference type="Pfam" id="PF07810"/>
    </source>
</evidence>
<evidence type="ECO:0000256" key="3">
    <source>
        <dbReference type="ARBA" id="ARBA00022692"/>
    </source>
</evidence>
<keyword evidence="4 6" id="KW-1133">Transmembrane helix</keyword>
<dbReference type="InterPro" id="IPR012496">
    <property type="entry name" value="TMC_dom"/>
</dbReference>
<dbReference type="Ensembl" id="ENSLLET00000039744.1">
    <property type="protein sequence ID" value="ENSLLEP00000038246.1"/>
    <property type="gene ID" value="ENSLLEG00000024245.1"/>
</dbReference>
<evidence type="ECO:0000256" key="6">
    <source>
        <dbReference type="RuleBase" id="RU310713"/>
    </source>
</evidence>
<feature type="transmembrane region" description="Helical" evidence="6">
    <location>
        <begin position="499"/>
        <end position="523"/>
    </location>
</feature>
<feature type="transmembrane region" description="Helical" evidence="6">
    <location>
        <begin position="338"/>
        <end position="360"/>
    </location>
</feature>
<dbReference type="GO" id="GO:0008381">
    <property type="term" value="F:mechanosensitive monoatomic ion channel activity"/>
    <property type="evidence" value="ECO:0007669"/>
    <property type="project" value="TreeGrafter"/>
</dbReference>
<feature type="region of interest" description="Disordered" evidence="7">
    <location>
        <begin position="180"/>
        <end position="204"/>
    </location>
</feature>
<proteinExistence type="inferred from homology"/>
<dbReference type="Proteomes" id="UP000694569">
    <property type="component" value="Unplaced"/>
</dbReference>
<feature type="compositionally biased region" description="Polar residues" evidence="7">
    <location>
        <begin position="99"/>
        <end position="111"/>
    </location>
</feature>
<feature type="transmembrane region" description="Helical" evidence="6">
    <location>
        <begin position="721"/>
        <end position="743"/>
    </location>
</feature>
<feature type="region of interest" description="Disordered" evidence="7">
    <location>
        <begin position="89"/>
        <end position="132"/>
    </location>
</feature>
<dbReference type="GeneTree" id="ENSGT01050000244894"/>
<dbReference type="AlphaFoldDB" id="A0A8C5QHI0"/>
<evidence type="ECO:0000313" key="9">
    <source>
        <dbReference type="Ensembl" id="ENSLLEP00000038246.1"/>
    </source>
</evidence>
<gene>
    <name evidence="9" type="primary">TMC5</name>
</gene>